<accession>A0A3M6VUC1</accession>
<dbReference type="EMBL" id="QKXF01000101">
    <property type="protein sequence ID" value="RQM17163.1"/>
    <property type="molecule type" value="Genomic_DNA"/>
</dbReference>
<dbReference type="AlphaFoldDB" id="A0A3M6VUC1"/>
<dbReference type="EMBL" id="QLLG01000009">
    <property type="protein sequence ID" value="RMX69947.1"/>
    <property type="molecule type" value="Genomic_DNA"/>
</dbReference>
<comment type="caution">
    <text evidence="1">The sequence shown here is derived from an EMBL/GenBank/DDBJ whole genome shotgun (WGS) entry which is preliminary data.</text>
</comment>
<keyword evidence="3" id="KW-1185">Reference proteome</keyword>
<protein>
    <submittedName>
        <fullName evidence="1">Uncharacterized protein</fullName>
    </submittedName>
</protein>
<name>A0A3M6VUC1_9STRA</name>
<evidence type="ECO:0000313" key="1">
    <source>
        <dbReference type="EMBL" id="RMX69947.1"/>
    </source>
</evidence>
<dbReference type="Proteomes" id="UP000282087">
    <property type="component" value="Unassembled WGS sequence"/>
</dbReference>
<dbReference type="Proteomes" id="UP000286097">
    <property type="component" value="Unassembled WGS sequence"/>
</dbReference>
<sequence>MVIRLFDVHKSIENVENLIKSGVWWLYSEGCAARWRRGRGALHFVSRDKQDDLRPSCVALYEQERPASAVRSRLIGVGKHTEPTLIRSDRLSTGVKSQEGSRFSKVRKLSKTEVLR</sequence>
<evidence type="ECO:0000313" key="3">
    <source>
        <dbReference type="Proteomes" id="UP000282087"/>
    </source>
</evidence>
<gene>
    <name evidence="2" type="ORF">DD237_002526</name>
    <name evidence="1" type="ORF">DD238_001873</name>
</gene>
<evidence type="ECO:0000313" key="2">
    <source>
        <dbReference type="EMBL" id="RQM17163.1"/>
    </source>
</evidence>
<organism evidence="1 3">
    <name type="scientific">Peronospora effusa</name>
    <dbReference type="NCBI Taxonomy" id="542832"/>
    <lineage>
        <taxon>Eukaryota</taxon>
        <taxon>Sar</taxon>
        <taxon>Stramenopiles</taxon>
        <taxon>Oomycota</taxon>
        <taxon>Peronosporomycetes</taxon>
        <taxon>Peronosporales</taxon>
        <taxon>Peronosporaceae</taxon>
        <taxon>Peronospora</taxon>
    </lineage>
</organism>
<reference evidence="3 4" key="1">
    <citation type="submission" date="2018-06" db="EMBL/GenBank/DDBJ databases">
        <title>Comparative genomics of downy mildews reveals potential adaptations to biotrophy.</title>
        <authorList>
            <person name="Fletcher K."/>
            <person name="Klosterman S.J."/>
            <person name="Derevnina L."/>
            <person name="Martin F."/>
            <person name="Koike S."/>
            <person name="Reyes Chin-Wo S."/>
            <person name="Mou B."/>
            <person name="Michelmore R."/>
        </authorList>
    </citation>
    <scope>NUCLEOTIDE SEQUENCE [LARGE SCALE GENOMIC DNA]</scope>
    <source>
        <strain evidence="2 4">R13</strain>
        <strain evidence="1 3">R14</strain>
    </source>
</reference>
<evidence type="ECO:0000313" key="4">
    <source>
        <dbReference type="Proteomes" id="UP000286097"/>
    </source>
</evidence>
<dbReference type="VEuPathDB" id="FungiDB:DD237_002526"/>
<proteinExistence type="predicted"/>